<proteinExistence type="predicted"/>
<dbReference type="EMBL" id="OZ034820">
    <property type="protein sequence ID" value="CAL1402788.1"/>
    <property type="molecule type" value="Genomic_DNA"/>
</dbReference>
<sequence length="186" mass="21390">MQTPFLLDSSFKSIPLLQIVDCSFSSVQPLVDSFLVFFFPTEIDDLPQPLFVFFIPLSMTLRSHRQYRFLDPPTSVPYFHRWPLKSLLSIASLSCFLCLRLALLSFGFQPTDKIDDWDLTAEAKSSMGFNRSRTSPLPYSDPDVKINCLEDRLHPSLVAMKRRRSSTPMNRSRPPSNLADRLLEQI</sequence>
<gene>
    <name evidence="1" type="ORF">LTRI10_LOCUS42764</name>
</gene>
<dbReference type="Proteomes" id="UP001497516">
    <property type="component" value="Chromosome 7"/>
</dbReference>
<protein>
    <submittedName>
        <fullName evidence="1">Uncharacterized protein</fullName>
    </submittedName>
</protein>
<keyword evidence="2" id="KW-1185">Reference proteome</keyword>
<name>A0AAV2FZ16_9ROSI</name>
<evidence type="ECO:0000313" key="2">
    <source>
        <dbReference type="Proteomes" id="UP001497516"/>
    </source>
</evidence>
<organism evidence="1 2">
    <name type="scientific">Linum trigynum</name>
    <dbReference type="NCBI Taxonomy" id="586398"/>
    <lineage>
        <taxon>Eukaryota</taxon>
        <taxon>Viridiplantae</taxon>
        <taxon>Streptophyta</taxon>
        <taxon>Embryophyta</taxon>
        <taxon>Tracheophyta</taxon>
        <taxon>Spermatophyta</taxon>
        <taxon>Magnoliopsida</taxon>
        <taxon>eudicotyledons</taxon>
        <taxon>Gunneridae</taxon>
        <taxon>Pentapetalae</taxon>
        <taxon>rosids</taxon>
        <taxon>fabids</taxon>
        <taxon>Malpighiales</taxon>
        <taxon>Linaceae</taxon>
        <taxon>Linum</taxon>
    </lineage>
</organism>
<evidence type="ECO:0000313" key="1">
    <source>
        <dbReference type="EMBL" id="CAL1402788.1"/>
    </source>
</evidence>
<dbReference type="AlphaFoldDB" id="A0AAV2FZ16"/>
<reference evidence="1 2" key="1">
    <citation type="submission" date="2024-04" db="EMBL/GenBank/DDBJ databases">
        <authorList>
            <person name="Fracassetti M."/>
        </authorList>
    </citation>
    <scope>NUCLEOTIDE SEQUENCE [LARGE SCALE GENOMIC DNA]</scope>
</reference>
<accession>A0AAV2FZ16</accession>